<dbReference type="GO" id="GO:0102816">
    <property type="term" value="F:UDP-D-glucose:delphinidin 3-O-glucosyl-5-O-caffeoylglucoside -O-beta-D-glucosyltransferase activity"/>
    <property type="evidence" value="ECO:0007669"/>
    <property type="project" value="UniProtKB-EC"/>
</dbReference>
<dbReference type="Proteomes" id="UP001190926">
    <property type="component" value="Unassembled WGS sequence"/>
</dbReference>
<dbReference type="AlphaFoldDB" id="A0AAD4JKL6"/>
<dbReference type="EC" id="2.4.1.-" evidence="9"/>
<comment type="similarity">
    <text evidence="2 8">Belongs to the UDP-glycosyltransferase family.</text>
</comment>
<dbReference type="EMBL" id="SDAM02000044">
    <property type="protein sequence ID" value="KAH6834750.1"/>
    <property type="molecule type" value="Genomic_DNA"/>
</dbReference>
<dbReference type="FunFam" id="3.40.50.2000:FF:000019">
    <property type="entry name" value="Glycosyltransferase"/>
    <property type="match status" value="1"/>
</dbReference>
<evidence type="ECO:0000256" key="5">
    <source>
        <dbReference type="ARBA" id="ARBA00022729"/>
    </source>
</evidence>
<evidence type="ECO:0000256" key="1">
    <source>
        <dbReference type="ARBA" id="ARBA00004935"/>
    </source>
</evidence>
<evidence type="ECO:0000256" key="7">
    <source>
        <dbReference type="ARBA" id="ARBA00056922"/>
    </source>
</evidence>
<keyword evidence="5" id="KW-0732">Signal</keyword>
<keyword evidence="3 8" id="KW-0328">Glycosyltransferase</keyword>
<keyword evidence="4 8" id="KW-0808">Transferase</keyword>
<dbReference type="SUPFAM" id="SSF53756">
    <property type="entry name" value="UDP-Glycosyltransferase/glycogen phosphorylase"/>
    <property type="match status" value="1"/>
</dbReference>
<reference evidence="10 11" key="1">
    <citation type="journal article" date="2021" name="Nat. Commun.">
        <title>Incipient diploidization of the medicinal plant Perilla within 10,000 years.</title>
        <authorList>
            <person name="Zhang Y."/>
            <person name="Shen Q."/>
            <person name="Leng L."/>
            <person name="Zhang D."/>
            <person name="Chen S."/>
            <person name="Shi Y."/>
            <person name="Ning Z."/>
            <person name="Chen S."/>
        </authorList>
    </citation>
    <scope>NUCLEOTIDE SEQUENCE [LARGE SCALE GENOMIC DNA]</scope>
    <source>
        <strain evidence="11">cv. PC099</strain>
    </source>
</reference>
<keyword evidence="11" id="KW-1185">Reference proteome</keyword>
<evidence type="ECO:0000313" key="10">
    <source>
        <dbReference type="EMBL" id="KAH6834750.1"/>
    </source>
</evidence>
<comment type="function">
    <text evidence="7">Catalyzes the glucosylation at the O-5 position of anthocyanidin 3-glucosides to form anthocyanidin 3,5-di-O-glucosides using UDP-glucose as sugar donor. Anthocyanidin 3,5-di-O-glucosides are molecules that are responsible for pigmentation. Also acts on anthocyanidin 3-O-(6-O-malonylglucoside). Much less active with hydroxycinnamoylglucose derivatives. No activity in the absence of the 3-O-glucoside group.</text>
</comment>
<organism evidence="10 11">
    <name type="scientific">Perilla frutescens var. hirtella</name>
    <name type="common">Perilla citriodora</name>
    <name type="synonym">Perilla setoyensis</name>
    <dbReference type="NCBI Taxonomy" id="608512"/>
    <lineage>
        <taxon>Eukaryota</taxon>
        <taxon>Viridiplantae</taxon>
        <taxon>Streptophyta</taxon>
        <taxon>Embryophyta</taxon>
        <taxon>Tracheophyta</taxon>
        <taxon>Spermatophyta</taxon>
        <taxon>Magnoliopsida</taxon>
        <taxon>eudicotyledons</taxon>
        <taxon>Gunneridae</taxon>
        <taxon>Pentapetalae</taxon>
        <taxon>asterids</taxon>
        <taxon>lamiids</taxon>
        <taxon>Lamiales</taxon>
        <taxon>Lamiaceae</taxon>
        <taxon>Nepetoideae</taxon>
        <taxon>Elsholtzieae</taxon>
        <taxon>Perilla</taxon>
    </lineage>
</organism>
<dbReference type="GO" id="GO:0080044">
    <property type="term" value="F:quercetin 7-O-glucosyltransferase activity"/>
    <property type="evidence" value="ECO:0007669"/>
    <property type="project" value="TreeGrafter"/>
</dbReference>
<evidence type="ECO:0000256" key="2">
    <source>
        <dbReference type="ARBA" id="ARBA00009995"/>
    </source>
</evidence>
<accession>A0AAD4JKL6</accession>
<name>A0AAD4JKL6_PERFH</name>
<evidence type="ECO:0000256" key="9">
    <source>
        <dbReference type="RuleBase" id="RU362057"/>
    </source>
</evidence>
<dbReference type="PROSITE" id="PS00375">
    <property type="entry name" value="UDPGT"/>
    <property type="match status" value="1"/>
</dbReference>
<comment type="caution">
    <text evidence="10">The sequence shown here is derived from an EMBL/GenBank/DDBJ whole genome shotgun (WGS) entry which is preliminary data.</text>
</comment>
<comment type="catalytic activity">
    <reaction evidence="6">
        <text>an anthocyanidin 3-O-beta-D-glucoside + UDP-alpha-D-glucose = an anthocyanidin 3,5-di-O-beta-D-glucoside + UDP + 2 H(+)</text>
        <dbReference type="Rhea" id="RHEA:35423"/>
        <dbReference type="ChEBI" id="CHEBI:15378"/>
        <dbReference type="ChEBI" id="CHEBI:16307"/>
        <dbReference type="ChEBI" id="CHEBI:57503"/>
        <dbReference type="ChEBI" id="CHEBI:58223"/>
        <dbReference type="ChEBI" id="CHEBI:58885"/>
        <dbReference type="EC" id="2.4.1.298"/>
    </reaction>
</comment>
<dbReference type="InterPro" id="IPR035595">
    <property type="entry name" value="UDP_glycos_trans_CS"/>
</dbReference>
<evidence type="ECO:0000256" key="3">
    <source>
        <dbReference type="ARBA" id="ARBA00022676"/>
    </source>
</evidence>
<evidence type="ECO:0000256" key="8">
    <source>
        <dbReference type="RuleBase" id="RU003718"/>
    </source>
</evidence>
<dbReference type="CDD" id="cd03784">
    <property type="entry name" value="GT1_Gtf-like"/>
    <property type="match status" value="1"/>
</dbReference>
<evidence type="ECO:0000256" key="6">
    <source>
        <dbReference type="ARBA" id="ARBA00050360"/>
    </source>
</evidence>
<evidence type="ECO:0000313" key="11">
    <source>
        <dbReference type="Proteomes" id="UP001190926"/>
    </source>
</evidence>
<evidence type="ECO:0000256" key="4">
    <source>
        <dbReference type="ARBA" id="ARBA00022679"/>
    </source>
</evidence>
<dbReference type="GO" id="GO:0080043">
    <property type="term" value="F:quercetin 3-O-glucosyltransferase activity"/>
    <property type="evidence" value="ECO:0007669"/>
    <property type="project" value="TreeGrafter"/>
</dbReference>
<dbReference type="Gene3D" id="3.40.50.2000">
    <property type="entry name" value="Glycogen Phosphorylase B"/>
    <property type="match status" value="2"/>
</dbReference>
<dbReference type="InterPro" id="IPR002213">
    <property type="entry name" value="UDP_glucos_trans"/>
</dbReference>
<sequence length="455" mass="50830">MAETHILLVTFPAQGHINPSLQFAKRLSKHGVKITFLTSLYATSRMSQPSSFHGGAIDLLSFSDGSDAVWSVDETPKFMQALNDHGSKAVEDAVAARRAEGRPFTRVIYTLLVPWAGQVAHRVGVPSTLLWIQPAIVFGVYFHCYNKSFDAADEVIELPGLPVLRRSDLPSFFHDTNPSVYDFAIPTFTENFEMLDREDHPVVLLNTFDALELEPLRVLTNKYKLMPIGPLIPSAFLDGNDPTDKSFGADLIQKSEDYVQFLDSAEKETVIYVAFGSYSELSKPQMEAIEEGLIRSGRPFLWVIRGSENREKVDGILSRREELEKRGKIVAWCTQVEVLSHPSVGCFVTHCGWNSTLESLAAGVPLVALPQWTDQATNAKLVQDYWRSGVRAVKKEGNGEIVEADEIERCLEIVMGGGEMREQAKKWRDLAKEAIKEDGTSNVNLKIFVDQMINH</sequence>
<gene>
    <name evidence="10" type="ORF">C2S53_003987</name>
</gene>
<dbReference type="PANTHER" id="PTHR11926:SF870">
    <property type="entry name" value="UDP-GLYCOSYLTRANSFERASE 75B1"/>
    <property type="match status" value="1"/>
</dbReference>
<dbReference type="Pfam" id="PF00201">
    <property type="entry name" value="UDPGT"/>
    <property type="match status" value="1"/>
</dbReference>
<protein>
    <recommendedName>
        <fullName evidence="9">Glycosyltransferase</fullName>
        <ecNumber evidence="9">2.4.1.-</ecNumber>
    </recommendedName>
</protein>
<comment type="pathway">
    <text evidence="1">Pigment biosynthesis; anthocyanin biosynthesis.</text>
</comment>
<dbReference type="PANTHER" id="PTHR11926">
    <property type="entry name" value="GLUCOSYL/GLUCURONOSYL TRANSFERASES"/>
    <property type="match status" value="1"/>
</dbReference>
<proteinExistence type="inferred from homology"/>